<dbReference type="SUPFAM" id="SSF88946">
    <property type="entry name" value="Sigma2 domain of RNA polymerase sigma factors"/>
    <property type="match status" value="1"/>
</dbReference>
<dbReference type="InterPro" id="IPR013324">
    <property type="entry name" value="RNA_pol_sigma_r3/r4-like"/>
</dbReference>
<evidence type="ECO:0000259" key="6">
    <source>
        <dbReference type="Pfam" id="PF04542"/>
    </source>
</evidence>
<organism evidence="7 8">
    <name type="scientific">Dactylosporangium matsuzakiense</name>
    <dbReference type="NCBI Taxonomy" id="53360"/>
    <lineage>
        <taxon>Bacteria</taxon>
        <taxon>Bacillati</taxon>
        <taxon>Actinomycetota</taxon>
        <taxon>Actinomycetes</taxon>
        <taxon>Micromonosporales</taxon>
        <taxon>Micromonosporaceae</taxon>
        <taxon>Dactylosporangium</taxon>
    </lineage>
</organism>
<keyword evidence="8" id="KW-1185">Reference proteome</keyword>
<dbReference type="GO" id="GO:0003677">
    <property type="term" value="F:DNA binding"/>
    <property type="evidence" value="ECO:0007669"/>
    <property type="project" value="UniProtKB-KW"/>
</dbReference>
<dbReference type="SUPFAM" id="SSF88659">
    <property type="entry name" value="Sigma3 and sigma4 domains of RNA polymerase sigma factors"/>
    <property type="match status" value="1"/>
</dbReference>
<dbReference type="InterPro" id="IPR039425">
    <property type="entry name" value="RNA_pol_sigma-70-like"/>
</dbReference>
<dbReference type="PANTHER" id="PTHR43133">
    <property type="entry name" value="RNA POLYMERASE ECF-TYPE SIGMA FACTO"/>
    <property type="match status" value="1"/>
</dbReference>
<evidence type="ECO:0000256" key="1">
    <source>
        <dbReference type="ARBA" id="ARBA00010641"/>
    </source>
</evidence>
<evidence type="ECO:0000313" key="7">
    <source>
        <dbReference type="EMBL" id="GLL04789.1"/>
    </source>
</evidence>
<dbReference type="EMBL" id="BSFP01000050">
    <property type="protein sequence ID" value="GLL04789.1"/>
    <property type="molecule type" value="Genomic_DNA"/>
</dbReference>
<proteinExistence type="inferred from homology"/>
<comment type="similarity">
    <text evidence="1">Belongs to the sigma-70 factor family. ECF subfamily.</text>
</comment>
<evidence type="ECO:0000313" key="8">
    <source>
        <dbReference type="Proteomes" id="UP001143480"/>
    </source>
</evidence>
<evidence type="ECO:0000256" key="5">
    <source>
        <dbReference type="ARBA" id="ARBA00023163"/>
    </source>
</evidence>
<accession>A0A9W6KQG3</accession>
<dbReference type="InterPro" id="IPR013325">
    <property type="entry name" value="RNA_pol_sigma_r2"/>
</dbReference>
<dbReference type="Pfam" id="PF04542">
    <property type="entry name" value="Sigma70_r2"/>
    <property type="match status" value="1"/>
</dbReference>
<evidence type="ECO:0000256" key="3">
    <source>
        <dbReference type="ARBA" id="ARBA00023082"/>
    </source>
</evidence>
<comment type="caution">
    <text evidence="7">The sequence shown here is derived from an EMBL/GenBank/DDBJ whole genome shotgun (WGS) entry which is preliminary data.</text>
</comment>
<dbReference type="Gene3D" id="1.10.10.10">
    <property type="entry name" value="Winged helix-like DNA-binding domain superfamily/Winged helix DNA-binding domain"/>
    <property type="match status" value="1"/>
</dbReference>
<keyword evidence="3" id="KW-0731">Sigma factor</keyword>
<dbReference type="Gene3D" id="1.10.1740.10">
    <property type="match status" value="1"/>
</dbReference>
<dbReference type="InterPro" id="IPR036388">
    <property type="entry name" value="WH-like_DNA-bd_sf"/>
</dbReference>
<dbReference type="GO" id="GO:0006352">
    <property type="term" value="P:DNA-templated transcription initiation"/>
    <property type="evidence" value="ECO:0007669"/>
    <property type="project" value="InterPro"/>
</dbReference>
<sequence>MTTFDPTIALIEASDGDQRAWDSLVARYSGLVWATARSFRLADADAADVFQATWFRLVEKLHQVRDGAGLGAWLATTARNEAIDMLRRRGRESPTDLDEHMAAVRSTSDLPEETVLRAEEDRLLWQAVGRLPERCSRLLRAMGTDPVPSYAELAAALGIPVGSIGPTRARCLGMLRGLMAST</sequence>
<keyword evidence="4" id="KW-0238">DNA-binding</keyword>
<name>A0A9W6KQG3_9ACTN</name>
<dbReference type="RefSeq" id="WP_223092654.1">
    <property type="nucleotide sequence ID" value="NZ_BAAAXA010000001.1"/>
</dbReference>
<dbReference type="Proteomes" id="UP001143480">
    <property type="component" value="Unassembled WGS sequence"/>
</dbReference>
<keyword evidence="5" id="KW-0804">Transcription</keyword>
<keyword evidence="2" id="KW-0805">Transcription regulation</keyword>
<dbReference type="PANTHER" id="PTHR43133:SF8">
    <property type="entry name" value="RNA POLYMERASE SIGMA FACTOR HI_1459-RELATED"/>
    <property type="match status" value="1"/>
</dbReference>
<gene>
    <name evidence="7" type="primary">rpoE_24</name>
    <name evidence="7" type="ORF">GCM10017581_065360</name>
</gene>
<dbReference type="InterPro" id="IPR007627">
    <property type="entry name" value="RNA_pol_sigma70_r2"/>
</dbReference>
<dbReference type="InterPro" id="IPR014284">
    <property type="entry name" value="RNA_pol_sigma-70_dom"/>
</dbReference>
<dbReference type="NCBIfam" id="TIGR02937">
    <property type="entry name" value="sigma70-ECF"/>
    <property type="match status" value="1"/>
</dbReference>
<reference evidence="7" key="1">
    <citation type="journal article" date="2014" name="Int. J. Syst. Evol. Microbiol.">
        <title>Complete genome sequence of Corynebacterium casei LMG S-19264T (=DSM 44701T), isolated from a smear-ripened cheese.</title>
        <authorList>
            <consortium name="US DOE Joint Genome Institute (JGI-PGF)"/>
            <person name="Walter F."/>
            <person name="Albersmeier A."/>
            <person name="Kalinowski J."/>
            <person name="Ruckert C."/>
        </authorList>
    </citation>
    <scope>NUCLEOTIDE SEQUENCE</scope>
    <source>
        <strain evidence="7">VKM Ac-1321</strain>
    </source>
</reference>
<dbReference type="AlphaFoldDB" id="A0A9W6KQG3"/>
<dbReference type="GO" id="GO:0016987">
    <property type="term" value="F:sigma factor activity"/>
    <property type="evidence" value="ECO:0007669"/>
    <property type="project" value="UniProtKB-KW"/>
</dbReference>
<evidence type="ECO:0000256" key="4">
    <source>
        <dbReference type="ARBA" id="ARBA00023125"/>
    </source>
</evidence>
<evidence type="ECO:0000256" key="2">
    <source>
        <dbReference type="ARBA" id="ARBA00023015"/>
    </source>
</evidence>
<feature type="domain" description="RNA polymerase sigma-70 region 2" evidence="6">
    <location>
        <begin position="24"/>
        <end position="91"/>
    </location>
</feature>
<reference evidence="7" key="2">
    <citation type="submission" date="2023-01" db="EMBL/GenBank/DDBJ databases">
        <authorList>
            <person name="Sun Q."/>
            <person name="Evtushenko L."/>
        </authorList>
    </citation>
    <scope>NUCLEOTIDE SEQUENCE</scope>
    <source>
        <strain evidence="7">VKM Ac-1321</strain>
    </source>
</reference>
<protein>
    <submittedName>
        <fullName evidence="7">RNA polymerase sigma factor</fullName>
    </submittedName>
</protein>